<feature type="domain" description="Glycosyl hydrolases family 2 sugar binding" evidence="6">
    <location>
        <begin position="87"/>
        <end position="158"/>
    </location>
</feature>
<dbReference type="Pfam" id="PF00703">
    <property type="entry name" value="Glyco_hydro_2"/>
    <property type="match status" value="1"/>
</dbReference>
<accession>A0AAE3M375</accession>
<dbReference type="Pfam" id="PF02836">
    <property type="entry name" value="Glyco_hydro_2_C"/>
    <property type="match status" value="1"/>
</dbReference>
<evidence type="ECO:0000256" key="2">
    <source>
        <dbReference type="ARBA" id="ARBA00022801"/>
    </source>
</evidence>
<dbReference type="InterPro" id="IPR017853">
    <property type="entry name" value="GH"/>
</dbReference>
<dbReference type="GO" id="GO:0005975">
    <property type="term" value="P:carbohydrate metabolic process"/>
    <property type="evidence" value="ECO:0007669"/>
    <property type="project" value="InterPro"/>
</dbReference>
<dbReference type="SUPFAM" id="SSF51445">
    <property type="entry name" value="(Trans)glycosidases"/>
    <property type="match status" value="1"/>
</dbReference>
<dbReference type="Gene3D" id="2.60.40.10">
    <property type="entry name" value="Immunoglobulins"/>
    <property type="match status" value="2"/>
</dbReference>
<dbReference type="EMBL" id="JAPDPJ010000008">
    <property type="protein sequence ID" value="MCW3785975.1"/>
    <property type="molecule type" value="Genomic_DNA"/>
</dbReference>
<evidence type="ECO:0000259" key="5">
    <source>
        <dbReference type="Pfam" id="PF02836"/>
    </source>
</evidence>
<keyword evidence="3" id="KW-0326">Glycosidase</keyword>
<dbReference type="GO" id="GO:0004553">
    <property type="term" value="F:hydrolase activity, hydrolyzing O-glycosyl compounds"/>
    <property type="evidence" value="ECO:0007669"/>
    <property type="project" value="InterPro"/>
</dbReference>
<feature type="domain" description="Glycoside hydrolase family 2 catalytic" evidence="5">
    <location>
        <begin position="328"/>
        <end position="484"/>
    </location>
</feature>
<dbReference type="PANTHER" id="PTHR42732:SF1">
    <property type="entry name" value="BETA-MANNOSIDASE"/>
    <property type="match status" value="1"/>
</dbReference>
<dbReference type="Pfam" id="PF11721">
    <property type="entry name" value="Malectin"/>
    <property type="match status" value="1"/>
</dbReference>
<dbReference type="Proteomes" id="UP001209229">
    <property type="component" value="Unassembled WGS sequence"/>
</dbReference>
<dbReference type="InterPro" id="IPR036156">
    <property type="entry name" value="Beta-gal/glucu_dom_sf"/>
</dbReference>
<name>A0AAE3M375_9BACT</name>
<dbReference type="Pfam" id="PF02837">
    <property type="entry name" value="Glyco_hydro_2_N"/>
    <property type="match status" value="1"/>
</dbReference>
<dbReference type="InterPro" id="IPR006104">
    <property type="entry name" value="Glyco_hydro_2_N"/>
</dbReference>
<dbReference type="SUPFAM" id="SSF49303">
    <property type="entry name" value="beta-Galactosidase/glucuronidase domain"/>
    <property type="match status" value="1"/>
</dbReference>
<comment type="caution">
    <text evidence="9">The sequence shown here is derived from an EMBL/GenBank/DDBJ whole genome shotgun (WGS) entry which is preliminary data.</text>
</comment>
<evidence type="ECO:0000313" key="9">
    <source>
        <dbReference type="EMBL" id="MCW3785975.1"/>
    </source>
</evidence>
<organism evidence="9 10">
    <name type="scientific">Plebeiibacterium sediminum</name>
    <dbReference type="NCBI Taxonomy" id="2992112"/>
    <lineage>
        <taxon>Bacteria</taxon>
        <taxon>Pseudomonadati</taxon>
        <taxon>Bacteroidota</taxon>
        <taxon>Bacteroidia</taxon>
        <taxon>Marinilabiliales</taxon>
        <taxon>Marinilabiliaceae</taxon>
        <taxon>Plebeiibacterium</taxon>
    </lineage>
</organism>
<dbReference type="Pfam" id="PF16355">
    <property type="entry name" value="DUF4982"/>
    <property type="match status" value="1"/>
</dbReference>
<dbReference type="Gene3D" id="3.20.20.80">
    <property type="entry name" value="Glycosidases"/>
    <property type="match status" value="1"/>
</dbReference>
<feature type="domain" description="Malectin" evidence="7">
    <location>
        <begin position="728"/>
        <end position="893"/>
    </location>
</feature>
<proteinExistence type="inferred from homology"/>
<keyword evidence="10" id="KW-1185">Reference proteome</keyword>
<feature type="domain" description="Glycoside hydrolase family 2 immunoglobulin-like beta-sandwich" evidence="4">
    <location>
        <begin position="216"/>
        <end position="315"/>
    </location>
</feature>
<dbReference type="InterPro" id="IPR006102">
    <property type="entry name" value="Ig-like_GH2"/>
</dbReference>
<evidence type="ECO:0000256" key="3">
    <source>
        <dbReference type="ARBA" id="ARBA00023295"/>
    </source>
</evidence>
<evidence type="ECO:0000259" key="8">
    <source>
        <dbReference type="Pfam" id="PF16355"/>
    </source>
</evidence>
<dbReference type="InterPro" id="IPR006101">
    <property type="entry name" value="Glyco_hydro_2"/>
</dbReference>
<dbReference type="InterPro" id="IPR013783">
    <property type="entry name" value="Ig-like_fold"/>
</dbReference>
<dbReference type="InterPro" id="IPR021720">
    <property type="entry name" value="Malectin_dom"/>
</dbReference>
<gene>
    <name evidence="9" type="ORF">OM075_05820</name>
</gene>
<dbReference type="PRINTS" id="PR00132">
    <property type="entry name" value="GLHYDRLASE2"/>
</dbReference>
<dbReference type="Gene3D" id="2.60.120.260">
    <property type="entry name" value="Galactose-binding domain-like"/>
    <property type="match status" value="2"/>
</dbReference>
<dbReference type="PROSITE" id="PS51257">
    <property type="entry name" value="PROKAR_LIPOPROTEIN"/>
    <property type="match status" value="1"/>
</dbReference>
<dbReference type="InterPro" id="IPR008979">
    <property type="entry name" value="Galactose-bd-like_sf"/>
</dbReference>
<dbReference type="InterPro" id="IPR032311">
    <property type="entry name" value="DUF4982"/>
</dbReference>
<dbReference type="SUPFAM" id="SSF49785">
    <property type="entry name" value="Galactose-binding domain-like"/>
    <property type="match status" value="1"/>
</dbReference>
<dbReference type="AlphaFoldDB" id="A0AAE3M375"/>
<dbReference type="PANTHER" id="PTHR42732">
    <property type="entry name" value="BETA-GALACTOSIDASE"/>
    <property type="match status" value="1"/>
</dbReference>
<comment type="similarity">
    <text evidence="1">Belongs to the glycosyl hydrolase 2 family.</text>
</comment>
<evidence type="ECO:0000313" key="10">
    <source>
        <dbReference type="Proteomes" id="UP001209229"/>
    </source>
</evidence>
<evidence type="ECO:0000259" key="7">
    <source>
        <dbReference type="Pfam" id="PF11721"/>
    </source>
</evidence>
<protein>
    <submittedName>
        <fullName evidence="9">Malectin domain-containing carbohydrate-binding protein</fullName>
    </submittedName>
</protein>
<dbReference type="InterPro" id="IPR006103">
    <property type="entry name" value="Glyco_hydro_2_cat"/>
</dbReference>
<reference evidence="9" key="1">
    <citation type="submission" date="2022-10" db="EMBL/GenBank/DDBJ databases">
        <authorList>
            <person name="Yu W.X."/>
        </authorList>
    </citation>
    <scope>NUCLEOTIDE SEQUENCE</scope>
    <source>
        <strain evidence="9">AAT</strain>
    </source>
</reference>
<dbReference type="CDD" id="cd02795">
    <property type="entry name" value="CBM6-CBM35-CBM36_like"/>
    <property type="match status" value="1"/>
</dbReference>
<dbReference type="InterPro" id="IPR051913">
    <property type="entry name" value="GH2_Domain-Containing"/>
</dbReference>
<feature type="domain" description="DUF4982" evidence="8">
    <location>
        <begin position="637"/>
        <end position="693"/>
    </location>
</feature>
<sequence length="1189" mass="135212">MMSLLRFRGIGYLLIAGLILFTGCSEKNSLRQDILLNEDWLTIANDSDKTAFNGFEDAEFSTEDWLSVDVPHNWDDYGGYRRMMHGNRHGYAWYRKEFMVQKQTDDKRYFLFFEGVGSYATVWVNGQKVGYHAGGRTTFTLDITEAVKFDQKNILAVQADHPSDIRDLPWVCGGCSPEWGFSEGSQPMGIFRPVHLIVTNSVRVEPFGVHIWNDNQITKEKAHLNIEVELKNYGSKPRKIELVNSFKDALGNEVAVAIEKFEIAPGATDTIAQEIKDIHHPHLWSVENPYLYHMETKIYEGNKLVDEITTPYGIRWIKWDIKGENATNRFYLNDEPVFINGTAEYEHILGQSHAFSDEQVQARVDQILSMGYNSFRDAHQPHNFRYHEAWDQNGILWWTQMAAHIWFDTPEFRENFKMLLRDWVKERRNSPSIILWGLENESTLPEDFARECSDIIRELDPTTSSQRLVTTCNGGSGTDWNVIQNWSGTYGGKPEIYDQEISKQLLNGEYGAWRSIDLHSEGEFDANGVLSEDRMTLLMESKIRLAEKASDKCCGQYHWLFNSHDNPGRTQGGEGFRDMDRLGPINYKGAVSIWGEPLDVFYMFRSNYVDNKKEPMVYIASHTWPDRWTEPGIKDGIRVYSNCDEVELFNGVNKNSLGRQKRGGIGTHFVFNQVDIQTNVLYAVGYVEGEKVAEDYIVMHHLPQGVDIKLLQGDVAPLMEADSDWNTIYRVNCGGSDYIDQQGNVWMADVHNISNDTWGSLSWTDDYPGLPAFYGSQRQTHDPIEGTDEWPLIQTFRYGRHKLKYHFPVADGKYKVDMYFVEPWYGTGGGLDCKGWRIFDVAVNNSTVLDDLDIWQEAGHDKLLKKTIEVDVKGGSLDISFPKVKSGQAVVSAIAISALDSNAKAAPASESLITNLKVQGGDQDNWKAETWMDTGIKQYSDSEQAFSSIPPVLYGAEWIKSPSIIQAENSSVIASFKLSADADVYIGIDSSMTTLPLWMKDFLPSDKIIESVSDEKAKFILYQKKFLKGQTVELLPASEAKEQKMYVVAAVPVSTLDKAIDLRKTVSYQAEDGKRWGNAQQVKFMKKDCIIVPDKNGSIGFVFKVGLASKYGLQFRFMNMANHEIDADVEILAADGRLMWDGSWTFPSANIKWKSFRTDTQTTINAGTYTIKITPKEKGPLYFDWVKVQ</sequence>
<keyword evidence="2" id="KW-0378">Hydrolase</keyword>
<dbReference type="RefSeq" id="WP_301189547.1">
    <property type="nucleotide sequence ID" value="NZ_JAPDPJ010000008.1"/>
</dbReference>
<evidence type="ECO:0000256" key="1">
    <source>
        <dbReference type="ARBA" id="ARBA00007401"/>
    </source>
</evidence>
<evidence type="ECO:0000259" key="4">
    <source>
        <dbReference type="Pfam" id="PF00703"/>
    </source>
</evidence>
<evidence type="ECO:0000259" key="6">
    <source>
        <dbReference type="Pfam" id="PF02837"/>
    </source>
</evidence>
<dbReference type="Gene3D" id="2.60.120.430">
    <property type="entry name" value="Galactose-binding lectin"/>
    <property type="match status" value="1"/>
</dbReference>